<dbReference type="InterPro" id="IPR007863">
    <property type="entry name" value="Peptidase_M16_C"/>
</dbReference>
<dbReference type="GO" id="GO:0046872">
    <property type="term" value="F:metal ion binding"/>
    <property type="evidence" value="ECO:0007669"/>
    <property type="project" value="InterPro"/>
</dbReference>
<accession>A0A2W4U9J5</accession>
<comment type="caution">
    <text evidence="2">The sequence shown here is derived from an EMBL/GenBank/DDBJ whole genome shotgun (WGS) entry which is preliminary data.</text>
</comment>
<gene>
    <name evidence="2" type="ORF">DCF25_13195</name>
</gene>
<name>A0A2W4U9J5_9CYAN</name>
<evidence type="ECO:0000259" key="1">
    <source>
        <dbReference type="Pfam" id="PF05193"/>
    </source>
</evidence>
<dbReference type="InterPro" id="IPR011249">
    <property type="entry name" value="Metalloenz_LuxS/M16"/>
</dbReference>
<feature type="domain" description="Peptidase M16 C-terminal" evidence="1">
    <location>
        <begin position="222"/>
        <end position="398"/>
    </location>
</feature>
<dbReference type="PANTHER" id="PTHR11851">
    <property type="entry name" value="METALLOPROTEASE"/>
    <property type="match status" value="1"/>
</dbReference>
<dbReference type="Gene3D" id="3.30.830.10">
    <property type="entry name" value="Metalloenzyme, LuxS/M16 peptidase-like"/>
    <property type="match status" value="2"/>
</dbReference>
<proteinExistence type="predicted"/>
<dbReference type="Pfam" id="PF05193">
    <property type="entry name" value="Peptidase_M16_C"/>
    <property type="match status" value="1"/>
</dbReference>
<dbReference type="Proteomes" id="UP000249354">
    <property type="component" value="Unassembled WGS sequence"/>
</dbReference>
<dbReference type="EMBL" id="QBMC01000088">
    <property type="protein sequence ID" value="PZO15740.1"/>
    <property type="molecule type" value="Genomic_DNA"/>
</dbReference>
<reference evidence="3" key="1">
    <citation type="submission" date="2018-04" db="EMBL/GenBank/DDBJ databases">
        <authorList>
            <person name="Cornet L."/>
        </authorList>
    </citation>
    <scope>NUCLEOTIDE SEQUENCE [LARGE SCALE GENOMIC DNA]</scope>
</reference>
<dbReference type="PANTHER" id="PTHR11851:SF225">
    <property type="entry name" value="NON-PEPTIDASE HOMOLOG YMXG"/>
    <property type="match status" value="1"/>
</dbReference>
<organism evidence="2 3">
    <name type="scientific">Leptolyngbya foveolarum</name>
    <dbReference type="NCBI Taxonomy" id="47253"/>
    <lineage>
        <taxon>Bacteria</taxon>
        <taxon>Bacillati</taxon>
        <taxon>Cyanobacteriota</taxon>
        <taxon>Cyanophyceae</taxon>
        <taxon>Leptolyngbyales</taxon>
        <taxon>Leptolyngbyaceae</taxon>
        <taxon>Leptolyngbya group</taxon>
        <taxon>Leptolyngbya</taxon>
    </lineage>
</organism>
<evidence type="ECO:0000313" key="2">
    <source>
        <dbReference type="EMBL" id="PZO15740.1"/>
    </source>
</evidence>
<dbReference type="AlphaFoldDB" id="A0A2W4U9J5"/>
<protein>
    <submittedName>
        <fullName evidence="2">Peptidase M16</fullName>
    </submittedName>
</protein>
<sequence length="494" mass="54336">MGLISRRIRKRLLPLLFLTVATFAILITVSWPKPAQAIEAQPYEDLNFPPLGEIRIPEFERYELDNGLVVYLLEDHDLPLVSGSATFRTGDYLVEHAKTGLAGITGEAMRLGGTANHSPDELSELLEQRAASVETGIADTSGSASFSSLTEDLPTVFGLFADVITQPAFDEEQLALILSRTAGGIARRNDSPDDIASREFNKLIYGEQSPYARTVEYANLDSISRDEVVQFYETTIRPENTILGIVGDFDSAQMKRAISEALGDWECADKSALPTPPEGTQQQAGLFVVDQPQLTQSYIHIGHIGGELRDEFHSKMSVLNEVLNGFGGRLFNEIRSRQGLAYSVYAFWSPRYDHNGTFIGGGQTRSEATVPFIQAMYQEIEKIRTQPITEKELAFAKDSVLNSFVFNFQTPSQTLSRLIRYEYYGYPSDFVFQYRDGVESATVAEVLAAAQANLKPEQLVTIVVGNTAEIDPALSTLGAEITPVDVKIPGPAGA</sequence>
<dbReference type="SUPFAM" id="SSF63411">
    <property type="entry name" value="LuxS/MPP-like metallohydrolase"/>
    <property type="match status" value="2"/>
</dbReference>
<reference evidence="2 3" key="2">
    <citation type="submission" date="2018-06" db="EMBL/GenBank/DDBJ databases">
        <title>Metagenomic assembly of (sub)arctic Cyanobacteria and their associated microbiome from non-axenic cultures.</title>
        <authorList>
            <person name="Baurain D."/>
        </authorList>
    </citation>
    <scope>NUCLEOTIDE SEQUENCE [LARGE SCALE GENOMIC DNA]</scope>
    <source>
        <strain evidence="2">ULC129bin1</strain>
    </source>
</reference>
<dbReference type="InterPro" id="IPR050361">
    <property type="entry name" value="MPP/UQCRC_Complex"/>
</dbReference>
<evidence type="ECO:0000313" key="3">
    <source>
        <dbReference type="Proteomes" id="UP000249354"/>
    </source>
</evidence>